<protein>
    <submittedName>
        <fullName evidence="1">Uncharacterized protein</fullName>
    </submittedName>
</protein>
<evidence type="ECO:0000313" key="1">
    <source>
        <dbReference type="EMBL" id="KAI3772918.1"/>
    </source>
</evidence>
<dbReference type="EMBL" id="CM042047">
    <property type="protein sequence ID" value="KAI3772918.1"/>
    <property type="molecule type" value="Genomic_DNA"/>
</dbReference>
<proteinExistence type="predicted"/>
<organism evidence="1 2">
    <name type="scientific">Arctium lappa</name>
    <name type="common">Greater burdock</name>
    <name type="synonym">Lappa major</name>
    <dbReference type="NCBI Taxonomy" id="4217"/>
    <lineage>
        <taxon>Eukaryota</taxon>
        <taxon>Viridiplantae</taxon>
        <taxon>Streptophyta</taxon>
        <taxon>Embryophyta</taxon>
        <taxon>Tracheophyta</taxon>
        <taxon>Spermatophyta</taxon>
        <taxon>Magnoliopsida</taxon>
        <taxon>eudicotyledons</taxon>
        <taxon>Gunneridae</taxon>
        <taxon>Pentapetalae</taxon>
        <taxon>asterids</taxon>
        <taxon>campanulids</taxon>
        <taxon>Asterales</taxon>
        <taxon>Asteraceae</taxon>
        <taxon>Carduoideae</taxon>
        <taxon>Cardueae</taxon>
        <taxon>Arctiinae</taxon>
        <taxon>Arctium</taxon>
    </lineage>
</organism>
<gene>
    <name evidence="1" type="ORF">L6452_04113</name>
</gene>
<reference evidence="2" key="1">
    <citation type="journal article" date="2022" name="Mol. Ecol. Resour.">
        <title>The genomes of chicory, endive, great burdock and yacon provide insights into Asteraceae palaeo-polyploidization history and plant inulin production.</title>
        <authorList>
            <person name="Fan W."/>
            <person name="Wang S."/>
            <person name="Wang H."/>
            <person name="Wang A."/>
            <person name="Jiang F."/>
            <person name="Liu H."/>
            <person name="Zhao H."/>
            <person name="Xu D."/>
            <person name="Zhang Y."/>
        </authorList>
    </citation>
    <scope>NUCLEOTIDE SEQUENCE [LARGE SCALE GENOMIC DNA]</scope>
    <source>
        <strain evidence="2">cv. Niubang</strain>
    </source>
</reference>
<comment type="caution">
    <text evidence="1">The sequence shown here is derived from an EMBL/GenBank/DDBJ whole genome shotgun (WGS) entry which is preliminary data.</text>
</comment>
<evidence type="ECO:0000313" key="2">
    <source>
        <dbReference type="Proteomes" id="UP001055879"/>
    </source>
</evidence>
<keyword evidence="2" id="KW-1185">Reference proteome</keyword>
<sequence length="112" mass="12955">MFHQSQSQSQLRSAFRVIEESHLDHSDHSVGVQEGNDDINLEMEFERQRDLFPNAYRMCKVRKKEKSREARGLGGNSSSFLIKVNGEAKSGSVSRKSLSKNDMYNLWSRSWM</sequence>
<name>A0ACB9FPR3_ARCLA</name>
<reference evidence="1 2" key="2">
    <citation type="journal article" date="2022" name="Mol. Ecol. Resour.">
        <title>The genomes of chicory, endive, great burdock and yacon provide insights into Asteraceae paleo-polyploidization history and plant inulin production.</title>
        <authorList>
            <person name="Fan W."/>
            <person name="Wang S."/>
            <person name="Wang H."/>
            <person name="Wang A."/>
            <person name="Jiang F."/>
            <person name="Liu H."/>
            <person name="Zhao H."/>
            <person name="Xu D."/>
            <person name="Zhang Y."/>
        </authorList>
    </citation>
    <scope>NUCLEOTIDE SEQUENCE [LARGE SCALE GENOMIC DNA]</scope>
    <source>
        <strain evidence="2">cv. Niubang</strain>
    </source>
</reference>
<dbReference type="Proteomes" id="UP001055879">
    <property type="component" value="Linkage Group LG01"/>
</dbReference>
<accession>A0ACB9FPR3</accession>